<organism evidence="3 4">
    <name type="scientific">Devosia ureilytica</name>
    <dbReference type="NCBI Taxonomy" id="2952754"/>
    <lineage>
        <taxon>Bacteria</taxon>
        <taxon>Pseudomonadati</taxon>
        <taxon>Pseudomonadota</taxon>
        <taxon>Alphaproteobacteria</taxon>
        <taxon>Hyphomicrobiales</taxon>
        <taxon>Devosiaceae</taxon>
        <taxon>Devosia</taxon>
    </lineage>
</organism>
<dbReference type="EMBL" id="JAMWDU010000005">
    <property type="protein sequence ID" value="MCP8888319.1"/>
    <property type="molecule type" value="Genomic_DNA"/>
</dbReference>
<dbReference type="PANTHER" id="PTHR34477:SF5">
    <property type="entry name" value="BSL5627 PROTEIN"/>
    <property type="match status" value="1"/>
</dbReference>
<dbReference type="PANTHER" id="PTHR34477">
    <property type="entry name" value="UPF0213 PROTEIN YHBQ"/>
    <property type="match status" value="1"/>
</dbReference>
<dbReference type="CDD" id="cd10448">
    <property type="entry name" value="GIY-YIG_unchar_3"/>
    <property type="match status" value="1"/>
</dbReference>
<dbReference type="Pfam" id="PF01541">
    <property type="entry name" value="GIY-YIG"/>
    <property type="match status" value="1"/>
</dbReference>
<dbReference type="SUPFAM" id="SSF82771">
    <property type="entry name" value="GIY-YIG endonuclease"/>
    <property type="match status" value="1"/>
</dbReference>
<feature type="domain" description="GIY-YIG" evidence="2">
    <location>
        <begin position="1"/>
        <end position="78"/>
    </location>
</feature>
<dbReference type="InterPro" id="IPR050190">
    <property type="entry name" value="UPF0213_domain"/>
</dbReference>
<evidence type="ECO:0000259" key="2">
    <source>
        <dbReference type="PROSITE" id="PS50164"/>
    </source>
</evidence>
<dbReference type="InterPro" id="IPR035901">
    <property type="entry name" value="GIY-YIG_endonuc_sf"/>
</dbReference>
<evidence type="ECO:0000313" key="3">
    <source>
        <dbReference type="EMBL" id="MCP8888319.1"/>
    </source>
</evidence>
<dbReference type="Gene3D" id="3.40.1440.10">
    <property type="entry name" value="GIY-YIG endonuclease"/>
    <property type="match status" value="1"/>
</dbReference>
<keyword evidence="4" id="KW-1185">Reference proteome</keyword>
<comment type="similarity">
    <text evidence="1">Belongs to the UPF0213 family.</text>
</comment>
<protein>
    <submittedName>
        <fullName evidence="3">GIY-YIG nuclease family protein</fullName>
    </submittedName>
</protein>
<reference evidence="3" key="1">
    <citation type="submission" date="2022-06" db="EMBL/GenBank/DDBJ databases">
        <title>Devosia sp. XJ19-45 genome assembly.</title>
        <authorList>
            <person name="Li B."/>
            <person name="Cai M."/>
            <person name="Nie G."/>
            <person name="Li W."/>
        </authorList>
    </citation>
    <scope>NUCLEOTIDE SEQUENCE</scope>
    <source>
        <strain evidence="3">XJ19-45</strain>
    </source>
</reference>
<evidence type="ECO:0000256" key="1">
    <source>
        <dbReference type="ARBA" id="ARBA00007435"/>
    </source>
</evidence>
<dbReference type="InterPro" id="IPR000305">
    <property type="entry name" value="GIY-YIG_endonuc"/>
</dbReference>
<gene>
    <name evidence="3" type="ORF">NF348_14455</name>
</gene>
<dbReference type="Proteomes" id="UP001060275">
    <property type="component" value="Unassembled WGS sequence"/>
</dbReference>
<name>A0A9Q4AQ57_9HYPH</name>
<sequence length="95" mass="11478">MGGFVYILANMRRGRTYIGVTNDLVRRVYEHPQGLVSAYTKARDIKRLVYFEQFGEIGMAIQRETSLKRWYSRWEHDLIEQHNPEWRDLWDEVSQ</sequence>
<dbReference type="AlphaFoldDB" id="A0A9Q4AQ57"/>
<dbReference type="PROSITE" id="PS50164">
    <property type="entry name" value="GIY_YIG"/>
    <property type="match status" value="1"/>
</dbReference>
<comment type="caution">
    <text evidence="3">The sequence shown here is derived from an EMBL/GenBank/DDBJ whole genome shotgun (WGS) entry which is preliminary data.</text>
</comment>
<proteinExistence type="inferred from homology"/>
<dbReference type="RefSeq" id="WP_254675376.1">
    <property type="nucleotide sequence ID" value="NZ_JAMWDU010000005.1"/>
</dbReference>
<accession>A0A9Q4AQ57</accession>
<evidence type="ECO:0000313" key="4">
    <source>
        <dbReference type="Proteomes" id="UP001060275"/>
    </source>
</evidence>